<dbReference type="OrthoDB" id="723791at2759"/>
<evidence type="ECO:0000313" key="3">
    <source>
        <dbReference type="Proteomes" id="UP000652761"/>
    </source>
</evidence>
<dbReference type="Proteomes" id="UP000652761">
    <property type="component" value="Unassembled WGS sequence"/>
</dbReference>
<evidence type="ECO:0000313" key="2">
    <source>
        <dbReference type="EMBL" id="MQM15210.1"/>
    </source>
</evidence>
<dbReference type="EMBL" id="NMUH01006413">
    <property type="protein sequence ID" value="MQM15210.1"/>
    <property type="molecule type" value="Genomic_DNA"/>
</dbReference>
<feature type="compositionally biased region" description="Polar residues" evidence="1">
    <location>
        <begin position="169"/>
        <end position="182"/>
    </location>
</feature>
<evidence type="ECO:0008006" key="4">
    <source>
        <dbReference type="Google" id="ProtNLM"/>
    </source>
</evidence>
<proteinExistence type="predicted"/>
<sequence>MTHFEGEDHFKIGPCSMPFRPIDLATVMGIPNTGSPINLKADGTKAGLRRILGIKQMMDRHNVLRKLTEYVPQEGELAVESSVKLWFALLCSYFFFPTSGRSGLLSILPYLDDLHEMKSANWAAAIHEYLMSGVKAFVAGASATKTNFLVGCVPALGVYLEVNERDEQPTSSRRLTASPSRTSRTHSSDMHGMLKELLRVSKEQRMIMELQNDQLQLQNNILQSMDQRLHSTDQSCYYTVGGTDPAPLRCGSELDDGLETSSSLSPVGVGVSLASHWLSRELPQSRANQNHKYESSKSYQQFIEQLSRI</sequence>
<dbReference type="PANTHER" id="PTHR34835">
    <property type="entry name" value="OS07G0283600 PROTEIN-RELATED"/>
    <property type="match status" value="1"/>
</dbReference>
<keyword evidence="3" id="KW-1185">Reference proteome</keyword>
<organism evidence="2 3">
    <name type="scientific">Colocasia esculenta</name>
    <name type="common">Wild taro</name>
    <name type="synonym">Arum esculentum</name>
    <dbReference type="NCBI Taxonomy" id="4460"/>
    <lineage>
        <taxon>Eukaryota</taxon>
        <taxon>Viridiplantae</taxon>
        <taxon>Streptophyta</taxon>
        <taxon>Embryophyta</taxon>
        <taxon>Tracheophyta</taxon>
        <taxon>Spermatophyta</taxon>
        <taxon>Magnoliopsida</taxon>
        <taxon>Liliopsida</taxon>
        <taxon>Araceae</taxon>
        <taxon>Aroideae</taxon>
        <taxon>Colocasieae</taxon>
        <taxon>Colocasia</taxon>
    </lineage>
</organism>
<protein>
    <recommendedName>
        <fullName evidence="4">Aminotransferase-like plant mobile domain-containing protein</fullName>
    </recommendedName>
</protein>
<dbReference type="AlphaFoldDB" id="A0A843X845"/>
<gene>
    <name evidence="2" type="ORF">Taro_048153</name>
</gene>
<accession>A0A843X845</accession>
<comment type="caution">
    <text evidence="2">The sequence shown here is derived from an EMBL/GenBank/DDBJ whole genome shotgun (WGS) entry which is preliminary data.</text>
</comment>
<feature type="region of interest" description="Disordered" evidence="1">
    <location>
        <begin position="167"/>
        <end position="189"/>
    </location>
</feature>
<reference evidence="2" key="1">
    <citation type="submission" date="2017-07" db="EMBL/GenBank/DDBJ databases">
        <title>Taro Niue Genome Assembly and Annotation.</title>
        <authorList>
            <person name="Atibalentja N."/>
            <person name="Keating K."/>
            <person name="Fields C.J."/>
        </authorList>
    </citation>
    <scope>NUCLEOTIDE SEQUENCE</scope>
    <source>
        <strain evidence="2">Niue_2</strain>
        <tissue evidence="2">Leaf</tissue>
    </source>
</reference>
<name>A0A843X845_COLES</name>
<evidence type="ECO:0000256" key="1">
    <source>
        <dbReference type="SAM" id="MobiDB-lite"/>
    </source>
</evidence>